<dbReference type="EMBL" id="MCGG01000022">
    <property type="protein sequence ID" value="OEJ67350.1"/>
    <property type="molecule type" value="Genomic_DNA"/>
</dbReference>
<evidence type="ECO:0000313" key="2">
    <source>
        <dbReference type="Proteomes" id="UP000095347"/>
    </source>
</evidence>
<comment type="caution">
    <text evidence="1">The sequence shown here is derived from an EMBL/GenBank/DDBJ whole genome shotgun (WGS) entry which is preliminary data.</text>
</comment>
<proteinExistence type="predicted"/>
<name>A0A1E5Q7Z5_9PROT</name>
<evidence type="ECO:0000313" key="1">
    <source>
        <dbReference type="EMBL" id="OEJ67350.1"/>
    </source>
</evidence>
<accession>A0A1E5Q7Z5</accession>
<dbReference type="GO" id="GO:0003677">
    <property type="term" value="F:DNA binding"/>
    <property type="evidence" value="ECO:0007669"/>
    <property type="project" value="InterPro"/>
</dbReference>
<dbReference type="Proteomes" id="UP000095347">
    <property type="component" value="Unassembled WGS sequence"/>
</dbReference>
<gene>
    <name evidence="1" type="ORF">BEN30_09445</name>
</gene>
<dbReference type="SUPFAM" id="SSF56349">
    <property type="entry name" value="DNA breaking-rejoining enzymes"/>
    <property type="match status" value="1"/>
</dbReference>
<organism evidence="1 2">
    <name type="scientific">Magnetovibrio blakemorei</name>
    <dbReference type="NCBI Taxonomy" id="28181"/>
    <lineage>
        <taxon>Bacteria</taxon>
        <taxon>Pseudomonadati</taxon>
        <taxon>Pseudomonadota</taxon>
        <taxon>Alphaproteobacteria</taxon>
        <taxon>Rhodospirillales</taxon>
        <taxon>Magnetovibrionaceae</taxon>
        <taxon>Magnetovibrio</taxon>
    </lineage>
</organism>
<keyword evidence="2" id="KW-1185">Reference proteome</keyword>
<protein>
    <submittedName>
        <fullName evidence="1">Uncharacterized protein</fullName>
    </submittedName>
</protein>
<sequence length="162" mass="18560">MFPFERFGDVQDRIGFAPAIAIWVTGERLAALRTRQMFSHQFTFQYNQAISQRYILIILKAAKMALNKIRLCSRIIAPKIRLIMFAVTCDWIYRKFCALTKKPALWRANPGLVPLNLPPWWGAILTGYRYGELTHMTAGDLNVEAGRLWVGTSKNGKGRLRS</sequence>
<dbReference type="InterPro" id="IPR011010">
    <property type="entry name" value="DNA_brk_join_enz"/>
</dbReference>
<dbReference type="STRING" id="28181.BEN30_09445"/>
<dbReference type="AlphaFoldDB" id="A0A1E5Q7Z5"/>
<reference evidence="2" key="1">
    <citation type="submission" date="2016-07" db="EMBL/GenBank/DDBJ databases">
        <authorList>
            <person name="Florea S."/>
            <person name="Webb J.S."/>
            <person name="Jaromczyk J."/>
            <person name="Schardl C.L."/>
        </authorList>
    </citation>
    <scope>NUCLEOTIDE SEQUENCE [LARGE SCALE GENOMIC DNA]</scope>
    <source>
        <strain evidence="2">MV-1</strain>
    </source>
</reference>